<evidence type="ECO:0000256" key="1">
    <source>
        <dbReference type="SAM" id="Coils"/>
    </source>
</evidence>
<evidence type="ECO:0000313" key="2">
    <source>
        <dbReference type="EMBL" id="GJT89523.1"/>
    </source>
</evidence>
<reference evidence="2" key="1">
    <citation type="journal article" date="2022" name="Int. J. Mol. Sci.">
        <title>Draft Genome of Tanacetum Coccineum: Genomic Comparison of Closely Related Tanacetum-Family Plants.</title>
        <authorList>
            <person name="Yamashiro T."/>
            <person name="Shiraishi A."/>
            <person name="Nakayama K."/>
            <person name="Satake H."/>
        </authorList>
    </citation>
    <scope>NUCLEOTIDE SEQUENCE</scope>
</reference>
<organism evidence="2 3">
    <name type="scientific">Tanacetum coccineum</name>
    <dbReference type="NCBI Taxonomy" id="301880"/>
    <lineage>
        <taxon>Eukaryota</taxon>
        <taxon>Viridiplantae</taxon>
        <taxon>Streptophyta</taxon>
        <taxon>Embryophyta</taxon>
        <taxon>Tracheophyta</taxon>
        <taxon>Spermatophyta</taxon>
        <taxon>Magnoliopsida</taxon>
        <taxon>eudicotyledons</taxon>
        <taxon>Gunneridae</taxon>
        <taxon>Pentapetalae</taxon>
        <taxon>asterids</taxon>
        <taxon>campanulids</taxon>
        <taxon>Asterales</taxon>
        <taxon>Asteraceae</taxon>
        <taxon>Asteroideae</taxon>
        <taxon>Anthemideae</taxon>
        <taxon>Anthemidinae</taxon>
        <taxon>Tanacetum</taxon>
    </lineage>
</organism>
<proteinExistence type="predicted"/>
<protein>
    <recommendedName>
        <fullName evidence="4">UBN2 domain-containing protein</fullName>
    </recommendedName>
</protein>
<accession>A0ABQ5HNT1</accession>
<feature type="coiled-coil region" evidence="1">
    <location>
        <begin position="243"/>
        <end position="284"/>
    </location>
</feature>
<gene>
    <name evidence="2" type="ORF">Tco_1078368</name>
</gene>
<comment type="caution">
    <text evidence="2">The sequence shown here is derived from an EMBL/GenBank/DDBJ whole genome shotgun (WGS) entry which is preliminary data.</text>
</comment>
<sequence>MTFYNALPRKEYERVFMCKTTKEVWHTLIITQQGNSQVNNCKIDLLTQEYEMFSISNEETIDSGFTRFNVIVTNLKSLDPNYSSKNHVRKFLRSLPLKWRAKVTVIEEAKYLSTLPLDELIAKVNREQTSDDSVSQRVSDEDIDEEEAEAFNLLARNFRKGNRFGYGNKFSNGANRFGKGRGNSFEDKGDESSKKKGACYNCKIEGESATIDSKEVVSKPSISINDSKIIYLQKENEELLKFNKDFTKTFEKLLKEKRALEDKNLKLSSKINDLEFEVKKLVNKEVVEPCQKYVELTQEVDSLM</sequence>
<dbReference type="Pfam" id="PF14223">
    <property type="entry name" value="Retrotran_gag_2"/>
    <property type="match status" value="1"/>
</dbReference>
<name>A0ABQ5HNT1_9ASTR</name>
<dbReference type="PANTHER" id="PTHR34676">
    <property type="entry name" value="DUF4219 DOMAIN-CONTAINING PROTEIN-RELATED"/>
    <property type="match status" value="1"/>
</dbReference>
<dbReference type="EMBL" id="BQNB010019832">
    <property type="protein sequence ID" value="GJT89523.1"/>
    <property type="molecule type" value="Genomic_DNA"/>
</dbReference>
<evidence type="ECO:0008006" key="4">
    <source>
        <dbReference type="Google" id="ProtNLM"/>
    </source>
</evidence>
<keyword evidence="1" id="KW-0175">Coiled coil</keyword>
<keyword evidence="3" id="KW-1185">Reference proteome</keyword>
<reference evidence="2" key="2">
    <citation type="submission" date="2022-01" db="EMBL/GenBank/DDBJ databases">
        <authorList>
            <person name="Yamashiro T."/>
            <person name="Shiraishi A."/>
            <person name="Satake H."/>
            <person name="Nakayama K."/>
        </authorList>
    </citation>
    <scope>NUCLEOTIDE SEQUENCE</scope>
</reference>
<evidence type="ECO:0000313" key="3">
    <source>
        <dbReference type="Proteomes" id="UP001151760"/>
    </source>
</evidence>
<dbReference type="PANTHER" id="PTHR34676:SF8">
    <property type="entry name" value="TRANSMEMBRANE PROTEIN"/>
    <property type="match status" value="1"/>
</dbReference>
<dbReference type="Proteomes" id="UP001151760">
    <property type="component" value="Unassembled WGS sequence"/>
</dbReference>